<name>A0AAV9VTS5_9PEZI</name>
<dbReference type="AlphaFoldDB" id="A0AAV9VTS5"/>
<dbReference type="Proteomes" id="UP001370758">
    <property type="component" value="Unassembled WGS sequence"/>
</dbReference>
<feature type="region of interest" description="Disordered" evidence="1">
    <location>
        <begin position="1"/>
        <end position="41"/>
    </location>
</feature>
<gene>
    <name evidence="2" type="ORF">TWF481_002949</name>
</gene>
<evidence type="ECO:0000313" key="2">
    <source>
        <dbReference type="EMBL" id="KAK6495904.1"/>
    </source>
</evidence>
<reference evidence="2 3" key="1">
    <citation type="submission" date="2023-08" db="EMBL/GenBank/DDBJ databases">
        <authorList>
            <person name="Palmer J.M."/>
        </authorList>
    </citation>
    <scope>NUCLEOTIDE SEQUENCE [LARGE SCALE GENOMIC DNA]</scope>
    <source>
        <strain evidence="2 3">TWF481</strain>
    </source>
</reference>
<organism evidence="2 3">
    <name type="scientific">Arthrobotrys musiformis</name>
    <dbReference type="NCBI Taxonomy" id="47236"/>
    <lineage>
        <taxon>Eukaryota</taxon>
        <taxon>Fungi</taxon>
        <taxon>Dikarya</taxon>
        <taxon>Ascomycota</taxon>
        <taxon>Pezizomycotina</taxon>
        <taxon>Orbiliomycetes</taxon>
        <taxon>Orbiliales</taxon>
        <taxon>Orbiliaceae</taxon>
        <taxon>Arthrobotrys</taxon>
    </lineage>
</organism>
<accession>A0AAV9VTS5</accession>
<protein>
    <submittedName>
        <fullName evidence="2">Uncharacterized protein</fullName>
    </submittedName>
</protein>
<keyword evidence="3" id="KW-1185">Reference proteome</keyword>
<evidence type="ECO:0000313" key="3">
    <source>
        <dbReference type="Proteomes" id="UP001370758"/>
    </source>
</evidence>
<dbReference type="EMBL" id="JAVHJL010000012">
    <property type="protein sequence ID" value="KAK6495904.1"/>
    <property type="molecule type" value="Genomic_DNA"/>
</dbReference>
<proteinExistence type="predicted"/>
<sequence length="121" mass="13729">MQSKATKSKGPESLSQDMMSKQHSRLHSAATEPQWTHRVAQGRIEKVTDLEDHYAINGRNPAIAVWEWLENVPKTETDSPPFAFKPSGNSRDSIGDLKIWDLQIVEEGREHEPKQEGPTLR</sequence>
<comment type="caution">
    <text evidence="2">The sequence shown here is derived from an EMBL/GenBank/DDBJ whole genome shotgun (WGS) entry which is preliminary data.</text>
</comment>
<evidence type="ECO:0000256" key="1">
    <source>
        <dbReference type="SAM" id="MobiDB-lite"/>
    </source>
</evidence>